<dbReference type="EMBL" id="AZAC01000067">
    <property type="protein sequence ID" value="KIX11186.1"/>
    <property type="molecule type" value="Genomic_DNA"/>
</dbReference>
<keyword evidence="11" id="KW-0966">Cell projection</keyword>
<dbReference type="InParanoid" id="A0A0D2J648"/>
<gene>
    <name evidence="11" type="ORF">X474_26315</name>
</gene>
<proteinExistence type="inferred from homology"/>
<keyword evidence="5 9" id="KW-0812">Transmembrane</keyword>
<keyword evidence="8 9" id="KW-0472">Membrane</keyword>
<evidence type="ECO:0000313" key="12">
    <source>
        <dbReference type="Proteomes" id="UP000032233"/>
    </source>
</evidence>
<evidence type="ECO:0000256" key="3">
    <source>
        <dbReference type="ARBA" id="ARBA00022448"/>
    </source>
</evidence>
<reference evidence="11 12" key="1">
    <citation type="submission" date="2013-11" db="EMBL/GenBank/DDBJ databases">
        <title>Metagenomic analysis of a methanogenic consortium involved in long chain n-alkane degradation.</title>
        <authorList>
            <person name="Davidova I.A."/>
            <person name="Callaghan A.V."/>
            <person name="Wawrik B."/>
            <person name="Pruitt S."/>
            <person name="Marks C."/>
            <person name="Duncan K.E."/>
            <person name="Suflita J.M."/>
        </authorList>
    </citation>
    <scope>NUCLEOTIDE SEQUENCE [LARGE SCALE GENOMIC DNA]</scope>
    <source>
        <strain evidence="11 12">SPR</strain>
    </source>
</reference>
<comment type="subcellular location">
    <subcellularLocation>
        <location evidence="1">Cell membrane</location>
        <topology evidence="1">Multi-pass membrane protein</topology>
    </subcellularLocation>
</comment>
<feature type="transmembrane region" description="Helical" evidence="9">
    <location>
        <begin position="149"/>
        <end position="169"/>
    </location>
</feature>
<accession>A0A0D2J648</accession>
<feature type="domain" description="MotA/TolQ/ExbB proton channel" evidence="10">
    <location>
        <begin position="100"/>
        <end position="213"/>
    </location>
</feature>
<protein>
    <submittedName>
        <fullName evidence="11">Flagellar motor protein MotP</fullName>
    </submittedName>
</protein>
<keyword evidence="7 9" id="KW-1133">Transmembrane helix</keyword>
<evidence type="ECO:0000259" key="10">
    <source>
        <dbReference type="Pfam" id="PF01618"/>
    </source>
</evidence>
<keyword evidence="11" id="KW-0282">Flagellum</keyword>
<organism evidence="11 12">
    <name type="scientific">Dethiosulfatarculus sandiegensis</name>
    <dbReference type="NCBI Taxonomy" id="1429043"/>
    <lineage>
        <taxon>Bacteria</taxon>
        <taxon>Pseudomonadati</taxon>
        <taxon>Thermodesulfobacteriota</taxon>
        <taxon>Desulfarculia</taxon>
        <taxon>Desulfarculales</taxon>
        <taxon>Desulfarculaceae</taxon>
        <taxon>Dethiosulfatarculus</taxon>
    </lineage>
</organism>
<keyword evidence="4" id="KW-1003">Cell membrane</keyword>
<comment type="caution">
    <text evidence="11">The sequence shown here is derived from an EMBL/GenBank/DDBJ whole genome shotgun (WGS) entry which is preliminary data.</text>
</comment>
<dbReference type="OrthoDB" id="9806929at2"/>
<keyword evidence="3" id="KW-0813">Transport</keyword>
<dbReference type="PROSITE" id="PS01307">
    <property type="entry name" value="MOTA"/>
    <property type="match status" value="1"/>
</dbReference>
<evidence type="ECO:0000256" key="8">
    <source>
        <dbReference type="ARBA" id="ARBA00023136"/>
    </source>
</evidence>
<evidence type="ECO:0000256" key="4">
    <source>
        <dbReference type="ARBA" id="ARBA00022475"/>
    </source>
</evidence>
<keyword evidence="6" id="KW-0283">Flagellar rotation</keyword>
<feature type="transmembrane region" description="Helical" evidence="9">
    <location>
        <begin position="36"/>
        <end position="59"/>
    </location>
</feature>
<dbReference type="RefSeq" id="WP_044352476.1">
    <property type="nucleotide sequence ID" value="NZ_AZAC01000067.1"/>
</dbReference>
<feature type="transmembrane region" description="Helical" evidence="9">
    <location>
        <begin position="7"/>
        <end position="30"/>
    </location>
</feature>
<dbReference type="GO" id="GO:0006935">
    <property type="term" value="P:chemotaxis"/>
    <property type="evidence" value="ECO:0007669"/>
    <property type="project" value="InterPro"/>
</dbReference>
<keyword evidence="12" id="KW-1185">Reference proteome</keyword>
<dbReference type="FunCoup" id="A0A0D2J648">
    <property type="interactions" value="336"/>
</dbReference>
<evidence type="ECO:0000256" key="6">
    <source>
        <dbReference type="ARBA" id="ARBA00022779"/>
    </source>
</evidence>
<dbReference type="AlphaFoldDB" id="A0A0D2J648"/>
<dbReference type="Pfam" id="PF01618">
    <property type="entry name" value="MotA_ExbB"/>
    <property type="match status" value="1"/>
</dbReference>
<dbReference type="InterPro" id="IPR047055">
    <property type="entry name" value="MotA-like"/>
</dbReference>
<keyword evidence="11" id="KW-0969">Cilium</keyword>
<feature type="transmembrane region" description="Helical" evidence="9">
    <location>
        <begin position="175"/>
        <end position="197"/>
    </location>
</feature>
<dbReference type="InterPro" id="IPR002898">
    <property type="entry name" value="MotA_ExbB_proton_chnl"/>
</dbReference>
<sequence length="260" mass="27916">MDLGTIIGIVVGLALVLVSILLKGSILAFIDVASFLIVIGGTFAATMVAFPLGTVMRAVKSCMSIFFQHRIDYVATVRELLKAADAARKEGPLALEKIKTTNEFMKTAFGLVADGYRPEDIRDVLSIEIEATTSRMEEIVKALEKMAELAPAWGMIGTLIGLVIMLLNLSDPDSIGPAMAVALLTTLYGALAANLLLSPGASKLADRAEREGHNLHLILEGALGMARNENPRAIQQRLVGFMPPEERAMLQNKAMAKKKG</sequence>
<evidence type="ECO:0000256" key="5">
    <source>
        <dbReference type="ARBA" id="ARBA00022692"/>
    </source>
</evidence>
<name>A0A0D2J648_9BACT</name>
<dbReference type="GO" id="GO:0005886">
    <property type="term" value="C:plasma membrane"/>
    <property type="evidence" value="ECO:0007669"/>
    <property type="project" value="UniProtKB-SubCell"/>
</dbReference>
<comment type="similarity">
    <text evidence="2">Belongs to the MotA family.</text>
</comment>
<dbReference type="Proteomes" id="UP000032233">
    <property type="component" value="Unassembled WGS sequence"/>
</dbReference>
<evidence type="ECO:0000256" key="2">
    <source>
        <dbReference type="ARBA" id="ARBA00008038"/>
    </source>
</evidence>
<dbReference type="PANTHER" id="PTHR30433">
    <property type="entry name" value="CHEMOTAXIS PROTEIN MOTA"/>
    <property type="match status" value="1"/>
</dbReference>
<evidence type="ECO:0000256" key="1">
    <source>
        <dbReference type="ARBA" id="ARBA00004651"/>
    </source>
</evidence>
<dbReference type="PATRIC" id="fig|1429043.3.peg.5572"/>
<dbReference type="GO" id="GO:0071978">
    <property type="term" value="P:bacterial-type flagellum-dependent swarming motility"/>
    <property type="evidence" value="ECO:0007669"/>
    <property type="project" value="InterPro"/>
</dbReference>
<dbReference type="PANTHER" id="PTHR30433:SF2">
    <property type="entry name" value="MOTILITY PROTEIN A"/>
    <property type="match status" value="1"/>
</dbReference>
<dbReference type="STRING" id="1429043.X474_26315"/>
<evidence type="ECO:0000256" key="9">
    <source>
        <dbReference type="SAM" id="Phobius"/>
    </source>
</evidence>
<evidence type="ECO:0000256" key="7">
    <source>
        <dbReference type="ARBA" id="ARBA00022989"/>
    </source>
</evidence>
<evidence type="ECO:0000313" key="11">
    <source>
        <dbReference type="EMBL" id="KIX11186.1"/>
    </source>
</evidence>
<dbReference type="InterPro" id="IPR000540">
    <property type="entry name" value="Flag_MotA_CS"/>
</dbReference>